<dbReference type="InterPro" id="IPR023620">
    <property type="entry name" value="SmpB"/>
</dbReference>
<dbReference type="PANTHER" id="PTHR30308:SF2">
    <property type="entry name" value="SSRA-BINDING PROTEIN"/>
    <property type="match status" value="1"/>
</dbReference>
<dbReference type="GO" id="GO:0070929">
    <property type="term" value="P:trans-translation"/>
    <property type="evidence" value="ECO:0007669"/>
    <property type="project" value="UniProtKB-UniRule"/>
</dbReference>
<evidence type="ECO:0000313" key="5">
    <source>
        <dbReference type="Proteomes" id="UP000177740"/>
    </source>
</evidence>
<sequence length="148" mass="17123">MIVYAENKEAYFNYEILDKYEAGLVLLGHEVKSVKTGKASIKGSYVVFKESEAFLMGSVISPYQPKNVPEDYNPQRSRKLLLNKKELDYLAGKSKENSFALVPLKLFDKYGRVKLEFGIAKGKKKRDKRESIKKREINKQIERALKRE</sequence>
<dbReference type="Pfam" id="PF01668">
    <property type="entry name" value="SmpB"/>
    <property type="match status" value="1"/>
</dbReference>
<evidence type="ECO:0000256" key="1">
    <source>
        <dbReference type="ARBA" id="ARBA00022490"/>
    </source>
</evidence>
<dbReference type="SUPFAM" id="SSF74982">
    <property type="entry name" value="Small protein B (SmpB)"/>
    <property type="match status" value="1"/>
</dbReference>
<keyword evidence="2 3" id="KW-0694">RNA-binding</keyword>
<dbReference type="HAMAP" id="MF_00023">
    <property type="entry name" value="SmpB"/>
    <property type="match status" value="1"/>
</dbReference>
<dbReference type="AlphaFoldDB" id="A0A1G2EM92"/>
<dbReference type="GO" id="GO:0005829">
    <property type="term" value="C:cytosol"/>
    <property type="evidence" value="ECO:0007669"/>
    <property type="project" value="TreeGrafter"/>
</dbReference>
<evidence type="ECO:0000256" key="2">
    <source>
        <dbReference type="ARBA" id="ARBA00022884"/>
    </source>
</evidence>
<dbReference type="NCBIfam" id="TIGR00086">
    <property type="entry name" value="smpB"/>
    <property type="match status" value="1"/>
</dbReference>
<gene>
    <name evidence="3" type="primary">smpB</name>
    <name evidence="4" type="ORF">A2365_02250</name>
</gene>
<evidence type="ECO:0000256" key="3">
    <source>
        <dbReference type="HAMAP-Rule" id="MF_00023"/>
    </source>
</evidence>
<dbReference type="STRING" id="1801677.A2365_02250"/>
<comment type="function">
    <text evidence="3">Required for rescue of stalled ribosomes mediated by trans-translation. Binds to transfer-messenger RNA (tmRNA), required for stable association of tmRNA with ribosomes. tmRNA and SmpB together mimic tRNA shape, replacing the anticodon stem-loop with SmpB. tmRNA is encoded by the ssrA gene; the 2 termini fold to resemble tRNA(Ala) and it encodes a 'tag peptide', a short internal open reading frame. During trans-translation Ala-aminoacylated tmRNA acts like a tRNA, entering the A-site of stalled ribosomes, displacing the stalled mRNA. The ribosome then switches to translate the ORF on the tmRNA; the nascent peptide is terminated with the 'tag peptide' encoded by the tmRNA and targeted for degradation. The ribosome is freed to recommence translation, which seems to be the essential function of trans-translation.</text>
</comment>
<dbReference type="NCBIfam" id="NF003843">
    <property type="entry name" value="PRK05422.1"/>
    <property type="match status" value="1"/>
</dbReference>
<reference evidence="4 5" key="1">
    <citation type="journal article" date="2016" name="Nat. Commun.">
        <title>Thousands of microbial genomes shed light on interconnected biogeochemical processes in an aquifer system.</title>
        <authorList>
            <person name="Anantharaman K."/>
            <person name="Brown C.T."/>
            <person name="Hug L.A."/>
            <person name="Sharon I."/>
            <person name="Castelle C.J."/>
            <person name="Probst A.J."/>
            <person name="Thomas B.C."/>
            <person name="Singh A."/>
            <person name="Wilkins M.J."/>
            <person name="Karaoz U."/>
            <person name="Brodie E.L."/>
            <person name="Williams K.H."/>
            <person name="Hubbard S.S."/>
            <person name="Banfield J.F."/>
        </authorList>
    </citation>
    <scope>NUCLEOTIDE SEQUENCE [LARGE SCALE GENOMIC DNA]</scope>
</reference>
<dbReference type="GO" id="GO:0003723">
    <property type="term" value="F:RNA binding"/>
    <property type="evidence" value="ECO:0007669"/>
    <property type="project" value="UniProtKB-UniRule"/>
</dbReference>
<comment type="similarity">
    <text evidence="3">Belongs to the SmpB family.</text>
</comment>
<dbReference type="Proteomes" id="UP000177740">
    <property type="component" value="Unassembled WGS sequence"/>
</dbReference>
<dbReference type="PANTHER" id="PTHR30308">
    <property type="entry name" value="TMRNA-BINDING COMPONENT OF TRANS-TRANSLATION TAGGING COMPLEX"/>
    <property type="match status" value="1"/>
</dbReference>
<name>A0A1G2EM92_9BACT</name>
<keyword evidence="1 3" id="KW-0963">Cytoplasm</keyword>
<dbReference type="InterPro" id="IPR020081">
    <property type="entry name" value="SsrA-bd_prot_CS"/>
</dbReference>
<comment type="subcellular location">
    <subcellularLocation>
        <location evidence="3">Cytoplasm</location>
    </subcellularLocation>
    <text evidence="3">The tmRNA-SmpB complex associates with stalled 70S ribosomes.</text>
</comment>
<organism evidence="4 5">
    <name type="scientific">Candidatus Nealsonbacteria bacterium RIFOXYB1_FULL_40_15</name>
    <dbReference type="NCBI Taxonomy" id="1801677"/>
    <lineage>
        <taxon>Bacteria</taxon>
        <taxon>Candidatus Nealsoniibacteriota</taxon>
    </lineage>
</organism>
<dbReference type="PROSITE" id="PS01317">
    <property type="entry name" value="SSRP"/>
    <property type="match status" value="1"/>
</dbReference>
<dbReference type="CDD" id="cd09294">
    <property type="entry name" value="SmpB"/>
    <property type="match status" value="1"/>
</dbReference>
<protein>
    <recommendedName>
        <fullName evidence="3">SsrA-binding protein</fullName>
    </recommendedName>
    <alternativeName>
        <fullName evidence="3">Small protein B</fullName>
    </alternativeName>
</protein>
<dbReference type="Gene3D" id="2.40.280.10">
    <property type="match status" value="1"/>
</dbReference>
<dbReference type="GO" id="GO:0070930">
    <property type="term" value="P:trans-translation-dependent protein tagging"/>
    <property type="evidence" value="ECO:0007669"/>
    <property type="project" value="TreeGrafter"/>
</dbReference>
<accession>A0A1G2EM92</accession>
<dbReference type="InterPro" id="IPR000037">
    <property type="entry name" value="SsrA-bd_prot"/>
</dbReference>
<evidence type="ECO:0000313" key="4">
    <source>
        <dbReference type="EMBL" id="OGZ26934.1"/>
    </source>
</evidence>
<dbReference type="EMBL" id="MHMM01000013">
    <property type="protein sequence ID" value="OGZ26934.1"/>
    <property type="molecule type" value="Genomic_DNA"/>
</dbReference>
<proteinExistence type="inferred from homology"/>
<comment type="caution">
    <text evidence="4">The sequence shown here is derived from an EMBL/GenBank/DDBJ whole genome shotgun (WGS) entry which is preliminary data.</text>
</comment>